<evidence type="ECO:0000256" key="2">
    <source>
        <dbReference type="SAM" id="Coils"/>
    </source>
</evidence>
<keyword evidence="4" id="KW-1185">Reference proteome</keyword>
<evidence type="ECO:0000313" key="3">
    <source>
        <dbReference type="EMBL" id="MBC8563000.1"/>
    </source>
</evidence>
<dbReference type="Proteomes" id="UP000606193">
    <property type="component" value="Unassembled WGS sequence"/>
</dbReference>
<keyword evidence="2" id="KW-0175">Coiled coil</keyword>
<keyword evidence="1" id="KW-1005">Bacterial flagellum biogenesis</keyword>
<dbReference type="Gene3D" id="1.20.58.300">
    <property type="entry name" value="FlgN-like"/>
    <property type="match status" value="1"/>
</dbReference>
<organism evidence="3 4">
    <name type="scientific">Jutongia huaianensis</name>
    <dbReference type="NCBI Taxonomy" id="2763668"/>
    <lineage>
        <taxon>Bacteria</taxon>
        <taxon>Bacillati</taxon>
        <taxon>Bacillota</taxon>
        <taxon>Clostridia</taxon>
        <taxon>Lachnospirales</taxon>
        <taxon>Lachnospiraceae</taxon>
        <taxon>Jutongia</taxon>
    </lineage>
</organism>
<dbReference type="EMBL" id="JACRSX010000014">
    <property type="protein sequence ID" value="MBC8563000.1"/>
    <property type="molecule type" value="Genomic_DNA"/>
</dbReference>
<keyword evidence="3" id="KW-0282">Flagellum</keyword>
<comment type="caution">
    <text evidence="3">The sequence shown here is derived from an EMBL/GenBank/DDBJ whole genome shotgun (WGS) entry which is preliminary data.</text>
</comment>
<accession>A0ABR7N3R4</accession>
<keyword evidence="3" id="KW-0969">Cilium</keyword>
<sequence>MDNTGVYISALQESLQKKLEVLNSLLKLTNEQRKILSEQDPNMDRFSSIIDEKDKLLETMEILDRGFESLFAKIGTTIKDNKYQYQQQITEMQNLIRSITDTGLQIEGQEHRNKTAFQNYLTGARREIREYSTNHQMANAYYQNMANQHQSWQSYFVDQKK</sequence>
<reference evidence="3 4" key="1">
    <citation type="submission" date="2020-08" db="EMBL/GenBank/DDBJ databases">
        <title>Genome public.</title>
        <authorList>
            <person name="Liu C."/>
            <person name="Sun Q."/>
        </authorList>
    </citation>
    <scope>NUCLEOTIDE SEQUENCE [LARGE SCALE GENOMIC DNA]</scope>
    <source>
        <strain evidence="3 4">NSJ-37</strain>
    </source>
</reference>
<dbReference type="Pfam" id="PF05130">
    <property type="entry name" value="FlgN"/>
    <property type="match status" value="1"/>
</dbReference>
<dbReference type="RefSeq" id="WP_182439830.1">
    <property type="nucleotide sequence ID" value="NZ_JACRSX010000014.1"/>
</dbReference>
<keyword evidence="3" id="KW-0966">Cell projection</keyword>
<feature type="coiled-coil region" evidence="2">
    <location>
        <begin position="12"/>
        <end position="39"/>
    </location>
</feature>
<proteinExistence type="predicted"/>
<dbReference type="InterPro" id="IPR036679">
    <property type="entry name" value="FlgN-like_sf"/>
</dbReference>
<evidence type="ECO:0000313" key="4">
    <source>
        <dbReference type="Proteomes" id="UP000606193"/>
    </source>
</evidence>
<protein>
    <submittedName>
        <fullName evidence="3">Flagellar export chaperone FlgN</fullName>
    </submittedName>
</protein>
<evidence type="ECO:0000256" key="1">
    <source>
        <dbReference type="ARBA" id="ARBA00022795"/>
    </source>
</evidence>
<dbReference type="InterPro" id="IPR007809">
    <property type="entry name" value="FlgN-like"/>
</dbReference>
<dbReference type="SUPFAM" id="SSF140566">
    <property type="entry name" value="FlgN-like"/>
    <property type="match status" value="1"/>
</dbReference>
<gene>
    <name evidence="3" type="primary">flgN</name>
    <name evidence="3" type="ORF">H8704_10245</name>
</gene>
<name>A0ABR7N3R4_9FIRM</name>